<gene>
    <name evidence="5" type="ORF">Bca52824_077894</name>
</gene>
<feature type="region of interest" description="Disordered" evidence="4">
    <location>
        <begin position="235"/>
        <end position="301"/>
    </location>
</feature>
<keyword evidence="1" id="KW-0479">Metal-binding</keyword>
<evidence type="ECO:0000256" key="1">
    <source>
        <dbReference type="ARBA" id="ARBA00022723"/>
    </source>
</evidence>
<evidence type="ECO:0000256" key="3">
    <source>
        <dbReference type="ARBA" id="ARBA00022833"/>
    </source>
</evidence>
<keyword evidence="6" id="KW-1185">Reference proteome</keyword>
<dbReference type="Proteomes" id="UP000886595">
    <property type="component" value="Unassembled WGS sequence"/>
</dbReference>
<keyword evidence="3" id="KW-0862">Zinc</keyword>
<comment type="caution">
    <text evidence="5">The sequence shown here is derived from an EMBL/GenBank/DDBJ whole genome shotgun (WGS) entry which is preliminary data.</text>
</comment>
<evidence type="ECO:0000313" key="5">
    <source>
        <dbReference type="EMBL" id="KAG2258600.1"/>
    </source>
</evidence>
<proteinExistence type="predicted"/>
<name>A0A8X7TXP4_BRACI</name>
<evidence type="ECO:0000256" key="4">
    <source>
        <dbReference type="SAM" id="MobiDB-lite"/>
    </source>
</evidence>
<dbReference type="GO" id="GO:0008270">
    <property type="term" value="F:zinc ion binding"/>
    <property type="evidence" value="ECO:0007669"/>
    <property type="project" value="UniProtKB-KW"/>
</dbReference>
<evidence type="ECO:0000256" key="2">
    <source>
        <dbReference type="ARBA" id="ARBA00022771"/>
    </source>
</evidence>
<dbReference type="InterPro" id="IPR013083">
    <property type="entry name" value="Znf_RING/FYVE/PHD"/>
</dbReference>
<dbReference type="SUPFAM" id="SSF57903">
    <property type="entry name" value="FYVE/PHD zinc finger"/>
    <property type="match status" value="1"/>
</dbReference>
<dbReference type="InterPro" id="IPR011011">
    <property type="entry name" value="Znf_FYVE_PHD"/>
</dbReference>
<feature type="region of interest" description="Disordered" evidence="4">
    <location>
        <begin position="1"/>
        <end position="58"/>
    </location>
</feature>
<dbReference type="PANTHER" id="PTHR47863:SF9">
    <property type="entry name" value="F10B6.17"/>
    <property type="match status" value="1"/>
</dbReference>
<feature type="compositionally biased region" description="Basic and acidic residues" evidence="4">
    <location>
        <begin position="235"/>
        <end position="244"/>
    </location>
</feature>
<protein>
    <recommendedName>
        <fullName evidence="7">Zinc finger PHD-type domain-containing protein</fullName>
    </recommendedName>
</protein>
<reference evidence="5 6" key="1">
    <citation type="submission" date="2020-02" db="EMBL/GenBank/DDBJ databases">
        <authorList>
            <person name="Ma Q."/>
            <person name="Huang Y."/>
            <person name="Song X."/>
            <person name="Pei D."/>
        </authorList>
    </citation>
    <scope>NUCLEOTIDE SEQUENCE [LARGE SCALE GENOMIC DNA]</scope>
    <source>
        <strain evidence="5">Sxm20200214</strain>
        <tissue evidence="5">Leaf</tissue>
    </source>
</reference>
<dbReference type="OrthoDB" id="608866at2759"/>
<dbReference type="AlphaFoldDB" id="A0A8X7TXP4"/>
<sequence>MEDDHSDTESSQLLGHWDSPPPPPTKGTRGGGRVLPPWAEPSYEWGGGKWKEDGRKKKRKKKDLMSVEDLMNEYTSLPPQIAEWFWCIEYVAKFHNLPFPCLLDLMNMGYPPTNDYGSRINELLSLRILEFLFDPTKNDAAATVFVGPRIEFDCSLSSTHVLNAILKKHIPVSELRPGMPELSNFNALPFIAHKNMSLPLCALEKLRDVWAMEDNRTSSAPTVEVNDHPVYYRDDQPEQRDEQQAHTTAGLEQTNINDADDGVQTNEVVVIDGNDTTAEQQPINNNGNTTRETSSSPSSEMRVKCTKDGAWLICGSDDDESEDMVPPSRPENICWKCESEGGGGLLLICSRSECAAKVHKECLNCQARFDEDDDNFHCPVCWYDRMTMEYRESHKLMSCAKGRLVKFLPLLSRASKRLKVFVTTT</sequence>
<dbReference type="CDD" id="cd15489">
    <property type="entry name" value="PHD_SF"/>
    <property type="match status" value="1"/>
</dbReference>
<keyword evidence="2" id="KW-0863">Zinc-finger</keyword>
<dbReference type="PANTHER" id="PTHR47863">
    <property type="entry name" value="RING/FYVE/PHD ZINC FINGER SUPERFAMILY PROTEIN"/>
    <property type="match status" value="1"/>
</dbReference>
<dbReference type="EMBL" id="JAAMPC010000015">
    <property type="protein sequence ID" value="KAG2258600.1"/>
    <property type="molecule type" value="Genomic_DNA"/>
</dbReference>
<evidence type="ECO:0008006" key="7">
    <source>
        <dbReference type="Google" id="ProtNLM"/>
    </source>
</evidence>
<dbReference type="Gene3D" id="3.30.40.10">
    <property type="entry name" value="Zinc/RING finger domain, C3HC4 (zinc finger)"/>
    <property type="match status" value="1"/>
</dbReference>
<evidence type="ECO:0000313" key="6">
    <source>
        <dbReference type="Proteomes" id="UP000886595"/>
    </source>
</evidence>
<feature type="compositionally biased region" description="Polar residues" evidence="4">
    <location>
        <begin position="274"/>
        <end position="293"/>
    </location>
</feature>
<accession>A0A8X7TXP4</accession>
<feature type="compositionally biased region" description="Polar residues" evidence="4">
    <location>
        <begin position="245"/>
        <end position="267"/>
    </location>
</feature>
<organism evidence="5 6">
    <name type="scientific">Brassica carinata</name>
    <name type="common">Ethiopian mustard</name>
    <name type="synonym">Abyssinian cabbage</name>
    <dbReference type="NCBI Taxonomy" id="52824"/>
    <lineage>
        <taxon>Eukaryota</taxon>
        <taxon>Viridiplantae</taxon>
        <taxon>Streptophyta</taxon>
        <taxon>Embryophyta</taxon>
        <taxon>Tracheophyta</taxon>
        <taxon>Spermatophyta</taxon>
        <taxon>Magnoliopsida</taxon>
        <taxon>eudicotyledons</taxon>
        <taxon>Gunneridae</taxon>
        <taxon>Pentapetalae</taxon>
        <taxon>rosids</taxon>
        <taxon>malvids</taxon>
        <taxon>Brassicales</taxon>
        <taxon>Brassicaceae</taxon>
        <taxon>Brassiceae</taxon>
        <taxon>Brassica</taxon>
    </lineage>
</organism>